<sequence length="747" mass="87103">MELTREEVLKHITAAEEAYTQRLHHQLESHIVVIQENFDALGAQDQEVCIRFYRLYMRFLTLFEAVDVATMQTYLEALENEGVVEASDYELICSFYHKCPQELYEKALMAYSYNETLHLHYALKLKHEQRYDEAVQVLKYVLECYPGATELRFLLWEIEQEYLDELCHTEQEVDATALLDLASATHNTSVLKGLELDPRLSKAEGYHVQIQLAIWQNRSVAVRDQWRAEWKFVELATKTRNLLADYAKAFMMYDMVAEVLSFPEAPEFPAEDFNDFSDYSAYMQALTHAGWQRAQHHYLLIGKSCYFYSKDLKKMAYCLQQGLELHPKNPLLLELKGKFFFFQAEYPQAAEAFNEAFRQGLSATDYLQTLMDLNDRVNDPKGILHVVNQFHQRHFPNAKSTCFRGIALLKMGLVAEALSVFNEGIEDYQQSAFHAWMYYWRAVIHRKNKNYELFFQDIEREVQFYELGSSDYCNSMNLSMEVLFEMGDYEKCYQYACYCHEQGRLDPELYPVFQWLCFYDFKENPEGLRPASEGDLVPDPETYIDYRNNGLVYWIIGNETAAAKSLVAAAQNSPDASVYYKLAFSASREALDDHQLSLDIYEEIKAQVPEARIWEVDHPYPALLSAATHHKQATEACLNLIASYPYRAFFDYPRDINYLAQALKKSAQGAENMTDFIRYSAMLLSTENPEENHLKEQHQMVKDFYKDELFLRHNLLEAASRFEQPLEAVEAQDLAHLKSRLIATYFS</sequence>
<keyword evidence="2" id="KW-1185">Reference proteome</keyword>
<comment type="caution">
    <text evidence="1">The sequence shown here is derived from an EMBL/GenBank/DDBJ whole genome shotgun (WGS) entry which is preliminary data.</text>
</comment>
<gene>
    <name evidence="1" type="ORF">DSM04_10820</name>
</gene>
<evidence type="ECO:0000313" key="2">
    <source>
        <dbReference type="Proteomes" id="UP000289821"/>
    </source>
</evidence>
<dbReference type="Gene3D" id="1.25.40.10">
    <property type="entry name" value="Tetratricopeptide repeat domain"/>
    <property type="match status" value="2"/>
</dbReference>
<proteinExistence type="predicted"/>
<accession>A0A4Q0NQB5</accession>
<organism evidence="1 2">
    <name type="scientific">Leeuwenhoekiella aestuarii</name>
    <dbReference type="NCBI Taxonomy" id="2249426"/>
    <lineage>
        <taxon>Bacteria</taxon>
        <taxon>Pseudomonadati</taxon>
        <taxon>Bacteroidota</taxon>
        <taxon>Flavobacteriia</taxon>
        <taxon>Flavobacteriales</taxon>
        <taxon>Flavobacteriaceae</taxon>
        <taxon>Leeuwenhoekiella</taxon>
    </lineage>
</organism>
<protein>
    <recommendedName>
        <fullName evidence="3">Tetratricopeptide repeat protein</fullName>
    </recommendedName>
</protein>
<dbReference type="OrthoDB" id="1168248at2"/>
<dbReference type="EMBL" id="QOVI01000008">
    <property type="protein sequence ID" value="RXG11923.1"/>
    <property type="molecule type" value="Genomic_DNA"/>
</dbReference>
<evidence type="ECO:0000313" key="1">
    <source>
        <dbReference type="EMBL" id="RXG11923.1"/>
    </source>
</evidence>
<reference evidence="1 2" key="1">
    <citation type="submission" date="2018-07" db="EMBL/GenBank/DDBJ databases">
        <title>Leeuwenhoekiella genomics.</title>
        <authorList>
            <person name="Tahon G."/>
            <person name="Willems A."/>
        </authorList>
    </citation>
    <scope>NUCLEOTIDE SEQUENCE [LARGE SCALE GENOMIC DNA]</scope>
    <source>
        <strain evidence="1 2">R-50232</strain>
    </source>
</reference>
<dbReference type="SUPFAM" id="SSF48452">
    <property type="entry name" value="TPR-like"/>
    <property type="match status" value="2"/>
</dbReference>
<dbReference type="AlphaFoldDB" id="A0A4Q0NQB5"/>
<dbReference type="InterPro" id="IPR011990">
    <property type="entry name" value="TPR-like_helical_dom_sf"/>
</dbReference>
<name>A0A4Q0NQB5_9FLAO</name>
<dbReference type="Proteomes" id="UP000289821">
    <property type="component" value="Unassembled WGS sequence"/>
</dbReference>
<evidence type="ECO:0008006" key="3">
    <source>
        <dbReference type="Google" id="ProtNLM"/>
    </source>
</evidence>
<dbReference type="RefSeq" id="WP_128762581.1">
    <property type="nucleotide sequence ID" value="NZ_QOVI01000008.1"/>
</dbReference>